<protein>
    <submittedName>
        <fullName evidence="2">Uncharacterized protein</fullName>
    </submittedName>
</protein>
<feature type="region of interest" description="Disordered" evidence="1">
    <location>
        <begin position="129"/>
        <end position="166"/>
    </location>
</feature>
<dbReference type="AlphaFoldDB" id="A0A8X6RYC0"/>
<organism evidence="2 3">
    <name type="scientific">Trichonephila clavipes</name>
    <name type="common">Golden silk orbweaver</name>
    <name type="synonym">Nephila clavipes</name>
    <dbReference type="NCBI Taxonomy" id="2585209"/>
    <lineage>
        <taxon>Eukaryota</taxon>
        <taxon>Metazoa</taxon>
        <taxon>Ecdysozoa</taxon>
        <taxon>Arthropoda</taxon>
        <taxon>Chelicerata</taxon>
        <taxon>Arachnida</taxon>
        <taxon>Araneae</taxon>
        <taxon>Araneomorphae</taxon>
        <taxon>Entelegynae</taxon>
        <taxon>Araneoidea</taxon>
        <taxon>Nephilidae</taxon>
        <taxon>Trichonephila</taxon>
    </lineage>
</organism>
<dbReference type="EMBL" id="BMAU01021236">
    <property type="protein sequence ID" value="GFY03374.1"/>
    <property type="molecule type" value="Genomic_DNA"/>
</dbReference>
<gene>
    <name evidence="2" type="primary">AVEN_19507_1</name>
    <name evidence="2" type="ORF">TNCV_1173321</name>
</gene>
<reference evidence="2" key="1">
    <citation type="submission" date="2020-08" db="EMBL/GenBank/DDBJ databases">
        <title>Multicomponent nature underlies the extraordinary mechanical properties of spider dragline silk.</title>
        <authorList>
            <person name="Kono N."/>
            <person name="Nakamura H."/>
            <person name="Mori M."/>
            <person name="Yoshida Y."/>
            <person name="Ohtoshi R."/>
            <person name="Malay A.D."/>
            <person name="Moran D.A.P."/>
            <person name="Tomita M."/>
            <person name="Numata K."/>
            <person name="Arakawa K."/>
        </authorList>
    </citation>
    <scope>NUCLEOTIDE SEQUENCE</scope>
</reference>
<proteinExistence type="predicted"/>
<evidence type="ECO:0000313" key="2">
    <source>
        <dbReference type="EMBL" id="GFY03374.1"/>
    </source>
</evidence>
<keyword evidence="3" id="KW-1185">Reference proteome</keyword>
<comment type="caution">
    <text evidence="2">The sequence shown here is derived from an EMBL/GenBank/DDBJ whole genome shotgun (WGS) entry which is preliminary data.</text>
</comment>
<dbReference type="Proteomes" id="UP000887159">
    <property type="component" value="Unassembled WGS sequence"/>
</dbReference>
<name>A0A8X6RYC0_TRICX</name>
<evidence type="ECO:0000256" key="1">
    <source>
        <dbReference type="SAM" id="MobiDB-lite"/>
    </source>
</evidence>
<evidence type="ECO:0000313" key="3">
    <source>
        <dbReference type="Proteomes" id="UP000887159"/>
    </source>
</evidence>
<accession>A0A8X6RYC0</accession>
<sequence length="166" mass="18653">MYFTRSGKIKISTSDPVCAVQITAIDQILNTPVKANIIWEGFTSRFLLFDIPTNVHLADVAIELKNSNDLDIVEIRRFVKPNSRQEASPVLITILALEKQTTAIMNSVQTMLESMFKHLVNIIEISKKPSSPNRKKKANLPQQKFDTAVPSLSHDKDNSYNNIDIG</sequence>